<gene>
    <name evidence="2" type="ORF">HW555_003933</name>
</gene>
<name>A0A835GML0_SPOEX</name>
<comment type="caution">
    <text evidence="2">The sequence shown here is derived from an EMBL/GenBank/DDBJ whole genome shotgun (WGS) entry which is preliminary data.</text>
</comment>
<evidence type="ECO:0000313" key="2">
    <source>
        <dbReference type="EMBL" id="KAF9419655.1"/>
    </source>
</evidence>
<dbReference type="AlphaFoldDB" id="A0A835GML0"/>
<evidence type="ECO:0000313" key="3">
    <source>
        <dbReference type="Proteomes" id="UP000648187"/>
    </source>
</evidence>
<sequence length="274" mass="31727">MDPLQLILARYFNIWNFACAIRDEETAVAAAKAWLLIPAPTPRCPICRGNMSREPKLSYKSEYRLRCWRCAREGRPSIRSPLKNTFFERSHVSVLDTLCLMLHFLKKDKVSQAAIDVGVTKKTAIQTCHYFREVCKVAEAHDRELLGGNTDIVEIDETHLFTRKYHRGRLLRRQTWTFGSLSRLTKKIHVELIPDKSRTTLGPIVEAKVRTGTYLMSDMHRAYDNIHLRLGMRGHSSVNHSENFVGGPSIFRLTIRWEYRPQVVMSELKFTLIP</sequence>
<dbReference type="EMBL" id="JACKWZ010000041">
    <property type="protein sequence ID" value="KAF9419655.1"/>
    <property type="molecule type" value="Genomic_DNA"/>
</dbReference>
<dbReference type="PANTHER" id="PTHR47163">
    <property type="entry name" value="DDE_TNP_IS1595 DOMAIN-CONTAINING PROTEIN"/>
    <property type="match status" value="1"/>
</dbReference>
<evidence type="ECO:0000259" key="1">
    <source>
        <dbReference type="SMART" id="SM01126"/>
    </source>
</evidence>
<keyword evidence="3" id="KW-1185">Reference proteome</keyword>
<accession>A0A835GML0</accession>
<dbReference type="InterPro" id="IPR053164">
    <property type="entry name" value="IS1016-like_transposase"/>
</dbReference>
<protein>
    <recommendedName>
        <fullName evidence="1">ISXO2-like transposase domain-containing protein</fullName>
    </recommendedName>
</protein>
<proteinExistence type="predicted"/>
<dbReference type="SMART" id="SM01126">
    <property type="entry name" value="DDE_Tnp_IS1595"/>
    <property type="match status" value="1"/>
</dbReference>
<dbReference type="InterPro" id="IPR024445">
    <property type="entry name" value="Tnp_ISXO2-like"/>
</dbReference>
<dbReference type="Pfam" id="PF12762">
    <property type="entry name" value="DDE_Tnp_IS1595"/>
    <property type="match status" value="1"/>
</dbReference>
<dbReference type="PANTHER" id="PTHR47163:SF2">
    <property type="entry name" value="SI:DKEY-17M8.2"/>
    <property type="match status" value="1"/>
</dbReference>
<dbReference type="Proteomes" id="UP000648187">
    <property type="component" value="Unassembled WGS sequence"/>
</dbReference>
<feature type="domain" description="ISXO2-like transposase" evidence="1">
    <location>
        <begin position="145"/>
        <end position="262"/>
    </location>
</feature>
<reference evidence="2" key="1">
    <citation type="submission" date="2020-08" db="EMBL/GenBank/DDBJ databases">
        <title>Spodoptera exigua strain:BAW_Kor-Di-RS1 Genome sequencing and assembly.</title>
        <authorList>
            <person name="Kim J."/>
            <person name="Nam H.Y."/>
            <person name="Kwon M."/>
            <person name="Choi J.H."/>
            <person name="Cho S.R."/>
            <person name="Kim G.-H."/>
        </authorList>
    </citation>
    <scope>NUCLEOTIDE SEQUENCE</scope>
    <source>
        <strain evidence="2">BAW_Kor-Di-RS1</strain>
        <tissue evidence="2">Whole-body</tissue>
    </source>
</reference>
<organism evidence="2 3">
    <name type="scientific">Spodoptera exigua</name>
    <name type="common">Beet armyworm</name>
    <name type="synonym">Noctua fulgens</name>
    <dbReference type="NCBI Taxonomy" id="7107"/>
    <lineage>
        <taxon>Eukaryota</taxon>
        <taxon>Metazoa</taxon>
        <taxon>Ecdysozoa</taxon>
        <taxon>Arthropoda</taxon>
        <taxon>Hexapoda</taxon>
        <taxon>Insecta</taxon>
        <taxon>Pterygota</taxon>
        <taxon>Neoptera</taxon>
        <taxon>Endopterygota</taxon>
        <taxon>Lepidoptera</taxon>
        <taxon>Glossata</taxon>
        <taxon>Ditrysia</taxon>
        <taxon>Noctuoidea</taxon>
        <taxon>Noctuidae</taxon>
        <taxon>Amphipyrinae</taxon>
        <taxon>Spodoptera</taxon>
    </lineage>
</organism>